<evidence type="ECO:0000313" key="1">
    <source>
        <dbReference type="EMBL" id="KAK0063153.1"/>
    </source>
</evidence>
<keyword evidence="2" id="KW-1185">Reference proteome</keyword>
<keyword evidence="1" id="KW-0808">Transferase</keyword>
<comment type="caution">
    <text evidence="1">The sequence shown here is derived from an EMBL/GenBank/DDBJ whole genome shotgun (WGS) entry which is preliminary data.</text>
</comment>
<dbReference type="AlphaFoldDB" id="A0AAD8FGL2"/>
<keyword evidence="1" id="KW-0418">Kinase</keyword>
<dbReference type="GO" id="GO:0016301">
    <property type="term" value="F:kinase activity"/>
    <property type="evidence" value="ECO:0007669"/>
    <property type="project" value="UniProtKB-KW"/>
</dbReference>
<reference evidence="1" key="2">
    <citation type="submission" date="2023-04" db="EMBL/GenBank/DDBJ databases">
        <authorList>
            <person name="Bu L."/>
            <person name="Lu L."/>
            <person name="Laidemitt M.R."/>
            <person name="Zhang S.M."/>
            <person name="Mutuku M."/>
            <person name="Mkoji G."/>
            <person name="Steinauer M."/>
            <person name="Loker E.S."/>
        </authorList>
    </citation>
    <scope>NUCLEOTIDE SEQUENCE</scope>
    <source>
        <strain evidence="1">KasaAsao</strain>
        <tissue evidence="1">Whole Snail</tissue>
    </source>
</reference>
<dbReference type="EMBL" id="JASAOG010000022">
    <property type="protein sequence ID" value="KAK0063153.1"/>
    <property type="molecule type" value="Genomic_DNA"/>
</dbReference>
<evidence type="ECO:0000313" key="2">
    <source>
        <dbReference type="Proteomes" id="UP001233172"/>
    </source>
</evidence>
<accession>A0AAD8FGL2</accession>
<reference evidence="1" key="1">
    <citation type="journal article" date="2023" name="PLoS Negl. Trop. Dis.">
        <title>A genome sequence for Biomphalaria pfeifferi, the major vector snail for the human-infecting parasite Schistosoma mansoni.</title>
        <authorList>
            <person name="Bu L."/>
            <person name="Lu L."/>
            <person name="Laidemitt M.R."/>
            <person name="Zhang S.M."/>
            <person name="Mutuku M."/>
            <person name="Mkoji G."/>
            <person name="Steinauer M."/>
            <person name="Loker E.S."/>
        </authorList>
    </citation>
    <scope>NUCLEOTIDE SEQUENCE</scope>
    <source>
        <strain evidence="1">KasaAsao</strain>
    </source>
</reference>
<gene>
    <name evidence="1" type="ORF">Bpfe_007349</name>
</gene>
<dbReference type="Proteomes" id="UP001233172">
    <property type="component" value="Unassembled WGS sequence"/>
</dbReference>
<protein>
    <submittedName>
        <fullName evidence="1">Tyrosine-protein kinase sid-3</fullName>
    </submittedName>
</protein>
<organism evidence="1 2">
    <name type="scientific">Biomphalaria pfeifferi</name>
    <name type="common">Bloodfluke planorb</name>
    <name type="synonym">Freshwater snail</name>
    <dbReference type="NCBI Taxonomy" id="112525"/>
    <lineage>
        <taxon>Eukaryota</taxon>
        <taxon>Metazoa</taxon>
        <taxon>Spiralia</taxon>
        <taxon>Lophotrochozoa</taxon>
        <taxon>Mollusca</taxon>
        <taxon>Gastropoda</taxon>
        <taxon>Heterobranchia</taxon>
        <taxon>Euthyneura</taxon>
        <taxon>Panpulmonata</taxon>
        <taxon>Hygrophila</taxon>
        <taxon>Lymnaeoidea</taxon>
        <taxon>Planorbidae</taxon>
        <taxon>Biomphalaria</taxon>
    </lineage>
</organism>
<proteinExistence type="predicted"/>
<name>A0AAD8FGL2_BIOPF</name>
<sequence length="400" mass="43339">MPLNAIGNIPEQRNTQMVTSSMDAHGLAYSTFISADDNRVFTVIGNSLDHQGHDLSTLFSPDNADPNADLTLTDRDGQNVWKIGDHNMIGDVNSTTVHGMILNGSVITAMNDGNEIEMSAAAQVSRAPDERWNSTLLGFGHKKAFEYKNLKAPRERIQFNPPVPAPPSQSMMASQISASAVPLRNAVQTSQWAYQQKQNISSAPTVPMTSEPATSIARQPEEFRTPPLHPGFMAPSSVIRMMQPQPTTYIPTPIYPQSSVVPPAASYLSQSSVLPPAASYMSQSSVVPPAATYMSQSSSYVPQGTSYMSQSSPFVQPGTSYMSHPAPFVTPAENWMSTPSAMQMSSRATHVPQQWIPHMPPPWAMRMALPTGAHMPSLLAAHRASPQTTQTQDPDTSAPH</sequence>